<evidence type="ECO:0000256" key="1">
    <source>
        <dbReference type="ARBA" id="ARBA00004141"/>
    </source>
</evidence>
<dbReference type="EMBL" id="CAFAAV010000029">
    <property type="protein sequence ID" value="CAB4808599.1"/>
    <property type="molecule type" value="Genomic_DNA"/>
</dbReference>
<dbReference type="GO" id="GO:0046873">
    <property type="term" value="F:metal ion transmembrane transporter activity"/>
    <property type="evidence" value="ECO:0007669"/>
    <property type="project" value="InterPro"/>
</dbReference>
<evidence type="ECO:0000313" key="10">
    <source>
        <dbReference type="EMBL" id="CAB4851675.1"/>
    </source>
</evidence>
<feature type="transmembrane region" description="Helical" evidence="6">
    <location>
        <begin position="38"/>
        <end position="60"/>
    </location>
</feature>
<feature type="transmembrane region" description="Helical" evidence="6">
    <location>
        <begin position="142"/>
        <end position="163"/>
    </location>
</feature>
<evidence type="ECO:0000313" key="11">
    <source>
        <dbReference type="EMBL" id="CAB4922206.1"/>
    </source>
</evidence>
<feature type="transmembrane region" description="Helical" evidence="6">
    <location>
        <begin position="67"/>
        <end position="84"/>
    </location>
</feature>
<dbReference type="AlphaFoldDB" id="A0A6J7LYV9"/>
<dbReference type="InterPro" id="IPR001727">
    <property type="entry name" value="GDT1-like"/>
</dbReference>
<comment type="similarity">
    <text evidence="2">Belongs to the GDT1 family.</text>
</comment>
<evidence type="ECO:0000256" key="2">
    <source>
        <dbReference type="ARBA" id="ARBA00009190"/>
    </source>
</evidence>
<evidence type="ECO:0000256" key="4">
    <source>
        <dbReference type="ARBA" id="ARBA00022989"/>
    </source>
</evidence>
<evidence type="ECO:0000256" key="5">
    <source>
        <dbReference type="ARBA" id="ARBA00023136"/>
    </source>
</evidence>
<gene>
    <name evidence="8" type="ORF">UFOPK2656_01359</name>
    <name evidence="9" type="ORF">UFOPK3099_00582</name>
    <name evidence="10" type="ORF">UFOPK3267_01649</name>
    <name evidence="11" type="ORF">UFOPK3651_00930</name>
    <name evidence="12" type="ORF">UFOPK3931_00327</name>
    <name evidence="7" type="ORF">UFOPK4189_00895</name>
</gene>
<dbReference type="Pfam" id="PF01169">
    <property type="entry name" value="GDT1"/>
    <property type="match status" value="2"/>
</dbReference>
<sequence>MITAFLVAFGTVFLAELPDKTMVASLVLTTRFHRPFAVWVGVSAAFVMHVVLAVSLGSLLRHLPVTPVRCAVAVLFLVGGIIMLRTKHEDQEDGGPDAAGVSFRKVALTAASVVGLAEFGDLTQLATAGIATRYSAPVAVALGAWCALVTVAALAVTAGRWIVQHVPLKIVQRVAGIVFIAFGVASAVSAFA</sequence>
<organism evidence="12">
    <name type="scientific">freshwater metagenome</name>
    <dbReference type="NCBI Taxonomy" id="449393"/>
    <lineage>
        <taxon>unclassified sequences</taxon>
        <taxon>metagenomes</taxon>
        <taxon>ecological metagenomes</taxon>
    </lineage>
</organism>
<keyword evidence="3 6" id="KW-0812">Transmembrane</keyword>
<proteinExistence type="inferred from homology"/>
<dbReference type="EMBL" id="CAEZYF010000007">
    <property type="protein sequence ID" value="CAB4721289.1"/>
    <property type="molecule type" value="Genomic_DNA"/>
</dbReference>
<dbReference type="EMBL" id="CAESGF010000004">
    <property type="protein sequence ID" value="CAB4363116.1"/>
    <property type="molecule type" value="Genomic_DNA"/>
</dbReference>
<dbReference type="PANTHER" id="PTHR12608">
    <property type="entry name" value="TRANSMEMBRANE PROTEIN HTP-1 RELATED"/>
    <property type="match status" value="1"/>
</dbReference>
<evidence type="ECO:0000313" key="7">
    <source>
        <dbReference type="EMBL" id="CAB4363116.1"/>
    </source>
</evidence>
<name>A0A6J7LYV9_9ZZZZ</name>
<dbReference type="GO" id="GO:0016020">
    <property type="term" value="C:membrane"/>
    <property type="evidence" value="ECO:0007669"/>
    <property type="project" value="UniProtKB-SubCell"/>
</dbReference>
<accession>A0A6J7LYV9</accession>
<keyword evidence="5 6" id="KW-0472">Membrane</keyword>
<dbReference type="PANTHER" id="PTHR12608:SF1">
    <property type="entry name" value="TRANSMEMBRANE PROTEIN 165"/>
    <property type="match status" value="1"/>
</dbReference>
<dbReference type="EMBL" id="CAFBIY010000090">
    <property type="protein sequence ID" value="CAB4851675.1"/>
    <property type="molecule type" value="Genomic_DNA"/>
</dbReference>
<comment type="subcellular location">
    <subcellularLocation>
        <location evidence="1">Membrane</location>
        <topology evidence="1">Multi-pass membrane protein</topology>
    </subcellularLocation>
</comment>
<evidence type="ECO:0000313" key="12">
    <source>
        <dbReference type="EMBL" id="CAB4973537.1"/>
    </source>
</evidence>
<evidence type="ECO:0000313" key="9">
    <source>
        <dbReference type="EMBL" id="CAB4808599.1"/>
    </source>
</evidence>
<protein>
    <submittedName>
        <fullName evidence="12">Unannotated protein</fullName>
    </submittedName>
</protein>
<reference evidence="12" key="1">
    <citation type="submission" date="2020-05" db="EMBL/GenBank/DDBJ databases">
        <authorList>
            <person name="Chiriac C."/>
            <person name="Salcher M."/>
            <person name="Ghai R."/>
            <person name="Kavagutti S V."/>
        </authorList>
    </citation>
    <scope>NUCLEOTIDE SEQUENCE</scope>
</reference>
<evidence type="ECO:0000313" key="8">
    <source>
        <dbReference type="EMBL" id="CAB4721289.1"/>
    </source>
</evidence>
<keyword evidence="4 6" id="KW-1133">Transmembrane helix</keyword>
<dbReference type="EMBL" id="CAFBOL010000005">
    <property type="protein sequence ID" value="CAB4973537.1"/>
    <property type="molecule type" value="Genomic_DNA"/>
</dbReference>
<evidence type="ECO:0000256" key="6">
    <source>
        <dbReference type="SAM" id="Phobius"/>
    </source>
</evidence>
<feature type="transmembrane region" description="Helical" evidence="6">
    <location>
        <begin position="170"/>
        <end position="191"/>
    </location>
</feature>
<dbReference type="EMBL" id="CAFBMT010000004">
    <property type="protein sequence ID" value="CAB4922206.1"/>
    <property type="molecule type" value="Genomic_DNA"/>
</dbReference>
<evidence type="ECO:0000256" key="3">
    <source>
        <dbReference type="ARBA" id="ARBA00022692"/>
    </source>
</evidence>